<accession>A0AA43GR40</accession>
<feature type="region of interest" description="Disordered" evidence="1">
    <location>
        <begin position="80"/>
        <end position="106"/>
    </location>
</feature>
<organism evidence="2 3">
    <name type="scientific">Chrysosporum bergii ANA360D</name>
    <dbReference type="NCBI Taxonomy" id="617107"/>
    <lineage>
        <taxon>Bacteria</taxon>
        <taxon>Bacillati</taxon>
        <taxon>Cyanobacteriota</taxon>
        <taxon>Cyanophyceae</taxon>
        <taxon>Nostocales</taxon>
        <taxon>Nodulariaceae</taxon>
        <taxon>Chrysosporum</taxon>
    </lineage>
</organism>
<evidence type="ECO:0000256" key="1">
    <source>
        <dbReference type="SAM" id="MobiDB-lite"/>
    </source>
</evidence>
<comment type="caution">
    <text evidence="2">The sequence shown here is derived from an EMBL/GenBank/DDBJ whole genome shotgun (WGS) entry which is preliminary data.</text>
</comment>
<dbReference type="EMBL" id="JANQDH010000041">
    <property type="protein sequence ID" value="MDH6060079.1"/>
    <property type="molecule type" value="Genomic_DNA"/>
</dbReference>
<keyword evidence="3" id="KW-1185">Reference proteome</keyword>
<evidence type="ECO:0000313" key="2">
    <source>
        <dbReference type="EMBL" id="MDH6060079.1"/>
    </source>
</evidence>
<reference evidence="2 3" key="1">
    <citation type="journal article" date="2023" name="J. Phycol.">
        <title>Chrysosporum ovalisporum is synonymous with the true-branching cyanobacterium Umezakia natans (Nostocales/Aphanizomenonaceae).</title>
        <authorList>
            <person name="McGregor G.B."/>
            <person name="Sendall B.C."/>
            <person name="Niiyama Y."/>
            <person name="Tuji A."/>
            <person name="Willis A."/>
        </authorList>
    </citation>
    <scope>NUCLEOTIDE SEQUENCE [LARGE SCALE GENOMIC DNA]</scope>
    <source>
        <strain evidence="2 3">ANA360D</strain>
    </source>
</reference>
<name>A0AA43GR40_9CYAN</name>
<sequence>MLNNITKFFTAGKLKLAIISLLLALGVVSEQTKPVLSKQIHREYTSNLFPEANNGESGKVPLAYRLRQIRGQRNLIQRIKASSENRNNAQTTQVSNSNTANSPTQHRTRFVSSAQLLRNISTPPQPTAAVTSSSPATKANFPTKDGTYLYGQSPQPNQIGQGYVLFEKRKNRITGALYMPESEFSCFQGSIESSGELAMTVASSPGEVGVNQLATGNQLQIPNYNDDQMISYPYSVELQNYYQLTSISQGDRRILEMCKQVYSDVN</sequence>
<gene>
    <name evidence="2" type="ORF">NWP17_06445</name>
</gene>
<proteinExistence type="predicted"/>
<dbReference type="RefSeq" id="WP_280654090.1">
    <property type="nucleotide sequence ID" value="NZ_JANQDH010000041.1"/>
</dbReference>
<dbReference type="AlphaFoldDB" id="A0AA43GR40"/>
<feature type="region of interest" description="Disordered" evidence="1">
    <location>
        <begin position="121"/>
        <end position="153"/>
    </location>
</feature>
<evidence type="ECO:0000313" key="3">
    <source>
        <dbReference type="Proteomes" id="UP001159387"/>
    </source>
</evidence>
<feature type="compositionally biased region" description="Polar residues" evidence="1">
    <location>
        <begin position="121"/>
        <end position="137"/>
    </location>
</feature>
<dbReference type="Proteomes" id="UP001159387">
    <property type="component" value="Unassembled WGS sequence"/>
</dbReference>
<protein>
    <submittedName>
        <fullName evidence="2">Uncharacterized protein</fullName>
    </submittedName>
</protein>